<evidence type="ECO:0000259" key="1">
    <source>
        <dbReference type="Pfam" id="PF12728"/>
    </source>
</evidence>
<evidence type="ECO:0000313" key="3">
    <source>
        <dbReference type="Proteomes" id="UP000826725"/>
    </source>
</evidence>
<dbReference type="NCBIfam" id="TIGR01764">
    <property type="entry name" value="excise"/>
    <property type="match status" value="1"/>
</dbReference>
<dbReference type="KEGG" id="dbk:DGMP_06380"/>
<protein>
    <recommendedName>
        <fullName evidence="1">Helix-turn-helix domain-containing protein</fullName>
    </recommendedName>
</protein>
<name>A0A8D5JNB7_9BACT</name>
<feature type="domain" description="Helix-turn-helix" evidence="1">
    <location>
        <begin position="40"/>
        <end position="87"/>
    </location>
</feature>
<accession>A0A8D5JNB7</accession>
<keyword evidence="3" id="KW-1185">Reference proteome</keyword>
<gene>
    <name evidence="2" type="ORF">DGMP_06380</name>
</gene>
<sequence>MTNTHEEIRVMRIELSELKQLLLDLREKIHQQYLQEDEILTVNEAAALLKVSKSTLFRYVANRSIPYSRPSGKAKGDLRFSKRALLETIPPKKHKRRGRKTREITVL</sequence>
<evidence type="ECO:0000313" key="2">
    <source>
        <dbReference type="EMBL" id="BCL59945.1"/>
    </source>
</evidence>
<dbReference type="AlphaFoldDB" id="A0A8D5JNB7"/>
<dbReference type="InterPro" id="IPR010093">
    <property type="entry name" value="SinI_DNA-bd"/>
</dbReference>
<reference evidence="2" key="1">
    <citation type="submission" date="2020-09" db="EMBL/GenBank/DDBJ databases">
        <title>Desulfogranum mesoprofundum gen. nov., sp. nov., a novel mesophilic, sulfate-reducing chemolithoautotroph isolated from a deep-sea hydrothermal vent chimney in the Suiyo Seamount.</title>
        <authorList>
            <person name="Hashimoto Y."/>
            <person name="Nakagawa S."/>
        </authorList>
    </citation>
    <scope>NUCLEOTIDE SEQUENCE</scope>
    <source>
        <strain evidence="2">KT2</strain>
    </source>
</reference>
<organism evidence="2 3">
    <name type="scientific">Desulfomarina profundi</name>
    <dbReference type="NCBI Taxonomy" id="2772557"/>
    <lineage>
        <taxon>Bacteria</taxon>
        <taxon>Pseudomonadati</taxon>
        <taxon>Thermodesulfobacteriota</taxon>
        <taxon>Desulfobulbia</taxon>
        <taxon>Desulfobulbales</taxon>
        <taxon>Desulfobulbaceae</taxon>
        <taxon>Desulfomarina</taxon>
    </lineage>
</organism>
<dbReference type="RefSeq" id="WP_228856122.1">
    <property type="nucleotide sequence ID" value="NZ_AP024086.1"/>
</dbReference>
<proteinExistence type="predicted"/>
<dbReference type="Pfam" id="PF12728">
    <property type="entry name" value="HTH_17"/>
    <property type="match status" value="1"/>
</dbReference>
<dbReference type="InterPro" id="IPR041657">
    <property type="entry name" value="HTH_17"/>
</dbReference>
<dbReference type="GO" id="GO:0003677">
    <property type="term" value="F:DNA binding"/>
    <property type="evidence" value="ECO:0007669"/>
    <property type="project" value="InterPro"/>
</dbReference>
<dbReference type="EMBL" id="AP024086">
    <property type="protein sequence ID" value="BCL59945.1"/>
    <property type="molecule type" value="Genomic_DNA"/>
</dbReference>
<dbReference type="Proteomes" id="UP000826725">
    <property type="component" value="Chromosome"/>
</dbReference>